<evidence type="ECO:0000313" key="2">
    <source>
        <dbReference type="Proteomes" id="UP000032141"/>
    </source>
</evidence>
<dbReference type="EnsemblPlants" id="Bo3g119550.1">
    <property type="protein sequence ID" value="Bo3g119550.1"/>
    <property type="gene ID" value="Bo3g119550"/>
</dbReference>
<reference evidence="1 2" key="1">
    <citation type="journal article" date="2014" name="Genome Biol.">
        <title>Transcriptome and methylome profiling reveals relics of genome dominance in the mesopolyploid Brassica oleracea.</title>
        <authorList>
            <person name="Parkin I.A."/>
            <person name="Koh C."/>
            <person name="Tang H."/>
            <person name="Robinson S.J."/>
            <person name="Kagale S."/>
            <person name="Clarke W.E."/>
            <person name="Town C.D."/>
            <person name="Nixon J."/>
            <person name="Krishnakumar V."/>
            <person name="Bidwell S.L."/>
            <person name="Denoeud F."/>
            <person name="Belcram H."/>
            <person name="Links M.G."/>
            <person name="Just J."/>
            <person name="Clarke C."/>
            <person name="Bender T."/>
            <person name="Huebert T."/>
            <person name="Mason A.S."/>
            <person name="Pires J.C."/>
            <person name="Barker G."/>
            <person name="Moore J."/>
            <person name="Walley P.G."/>
            <person name="Manoli S."/>
            <person name="Batley J."/>
            <person name="Edwards D."/>
            <person name="Nelson M.N."/>
            <person name="Wang X."/>
            <person name="Paterson A.H."/>
            <person name="King G."/>
            <person name="Bancroft I."/>
            <person name="Chalhoub B."/>
            <person name="Sharpe A.G."/>
        </authorList>
    </citation>
    <scope>NUCLEOTIDE SEQUENCE</scope>
    <source>
        <strain evidence="1 2">cv. TO1000</strain>
    </source>
</reference>
<name>A0A0D3BGM8_BRAOL</name>
<sequence length="100" mass="11378">SLNRRLGVRHSTFESLRLGRSCHSIASGFLQFWDSLNFKKDRDFVGITVLFLDENVLSMYKITDHPFLIGFISLTIIDEVIMGAPEINLLSRLDCSTISK</sequence>
<accession>A0A0D3BGM8</accession>
<dbReference type="Gramene" id="Bo3g119550.1">
    <property type="protein sequence ID" value="Bo3g119550.1"/>
    <property type="gene ID" value="Bo3g119550"/>
</dbReference>
<dbReference type="Proteomes" id="UP000032141">
    <property type="component" value="Chromosome C3"/>
</dbReference>
<dbReference type="HOGENOM" id="CLU_019382_4_1_1"/>
<organism evidence="1 2">
    <name type="scientific">Brassica oleracea var. oleracea</name>
    <dbReference type="NCBI Taxonomy" id="109376"/>
    <lineage>
        <taxon>Eukaryota</taxon>
        <taxon>Viridiplantae</taxon>
        <taxon>Streptophyta</taxon>
        <taxon>Embryophyta</taxon>
        <taxon>Tracheophyta</taxon>
        <taxon>Spermatophyta</taxon>
        <taxon>Magnoliopsida</taxon>
        <taxon>eudicotyledons</taxon>
        <taxon>Gunneridae</taxon>
        <taxon>Pentapetalae</taxon>
        <taxon>rosids</taxon>
        <taxon>malvids</taxon>
        <taxon>Brassicales</taxon>
        <taxon>Brassicaceae</taxon>
        <taxon>Brassiceae</taxon>
        <taxon>Brassica</taxon>
    </lineage>
</organism>
<proteinExistence type="predicted"/>
<keyword evidence="2" id="KW-1185">Reference proteome</keyword>
<protein>
    <submittedName>
        <fullName evidence="1">Uncharacterized protein</fullName>
    </submittedName>
</protein>
<evidence type="ECO:0000313" key="1">
    <source>
        <dbReference type="EnsemblPlants" id="Bo3g119550.1"/>
    </source>
</evidence>
<dbReference type="AlphaFoldDB" id="A0A0D3BGM8"/>
<reference evidence="1" key="2">
    <citation type="submission" date="2015-03" db="UniProtKB">
        <authorList>
            <consortium name="EnsemblPlants"/>
        </authorList>
    </citation>
    <scope>IDENTIFICATION</scope>
</reference>